<protein>
    <recommendedName>
        <fullName evidence="2">Large ribosomal subunit protein mL59 domain-containing protein</fullName>
    </recommendedName>
</protein>
<organism evidence="3">
    <name type="scientific">Corethron hystrix</name>
    <dbReference type="NCBI Taxonomy" id="216773"/>
    <lineage>
        <taxon>Eukaryota</taxon>
        <taxon>Sar</taxon>
        <taxon>Stramenopiles</taxon>
        <taxon>Ochrophyta</taxon>
        <taxon>Bacillariophyta</taxon>
        <taxon>Coscinodiscophyceae</taxon>
        <taxon>Corethrophycidae</taxon>
        <taxon>Corethrales</taxon>
        <taxon>Corethraceae</taxon>
        <taxon>Corethron</taxon>
    </lineage>
</organism>
<dbReference type="EMBL" id="HBFR01026930">
    <property type="protein sequence ID" value="CAD8892218.1"/>
    <property type="molecule type" value="Transcribed_RNA"/>
</dbReference>
<gene>
    <name evidence="3" type="ORF">CHYS00102_LOCUS19424</name>
</gene>
<feature type="compositionally biased region" description="Basic and acidic residues" evidence="1">
    <location>
        <begin position="112"/>
        <end position="126"/>
    </location>
</feature>
<sequence length="140" mass="16035">MASATQNSSGAIRKLVQFGEAALRPQLVNGRWRKPQISPRYAARIRKESIACGTYGTFDPTTGSGWDPAWDSPGRIGTTSALRPPKLHKNYRDRENRATNIESLMEGMDERIDQFRKEKQDKKPSKSIDNLYKRLTRRKR</sequence>
<dbReference type="AlphaFoldDB" id="A0A7S1BP69"/>
<dbReference type="InterPro" id="IPR040922">
    <property type="entry name" value="Ribosomal_mL59_dom"/>
</dbReference>
<proteinExistence type="predicted"/>
<feature type="domain" description="Large ribosomal subunit protein mL59" evidence="2">
    <location>
        <begin position="28"/>
        <end position="117"/>
    </location>
</feature>
<feature type="region of interest" description="Disordered" evidence="1">
    <location>
        <begin position="112"/>
        <end position="140"/>
    </location>
</feature>
<accession>A0A7S1BP69</accession>
<evidence type="ECO:0000256" key="1">
    <source>
        <dbReference type="SAM" id="MobiDB-lite"/>
    </source>
</evidence>
<evidence type="ECO:0000259" key="2">
    <source>
        <dbReference type="Pfam" id="PF18126"/>
    </source>
</evidence>
<dbReference type="Pfam" id="PF18126">
    <property type="entry name" value="Mitoc_mL59"/>
    <property type="match status" value="1"/>
</dbReference>
<reference evidence="3" key="1">
    <citation type="submission" date="2021-01" db="EMBL/GenBank/DDBJ databases">
        <authorList>
            <person name="Corre E."/>
            <person name="Pelletier E."/>
            <person name="Niang G."/>
            <person name="Scheremetjew M."/>
            <person name="Finn R."/>
            <person name="Kale V."/>
            <person name="Holt S."/>
            <person name="Cochrane G."/>
            <person name="Meng A."/>
            <person name="Brown T."/>
            <person name="Cohen L."/>
        </authorList>
    </citation>
    <scope>NUCLEOTIDE SEQUENCE</scope>
    <source>
        <strain evidence="3">308</strain>
    </source>
</reference>
<feature type="region of interest" description="Disordered" evidence="1">
    <location>
        <begin position="62"/>
        <end position="86"/>
    </location>
</feature>
<name>A0A7S1BP69_9STRA</name>
<evidence type="ECO:0000313" key="3">
    <source>
        <dbReference type="EMBL" id="CAD8892218.1"/>
    </source>
</evidence>